<accession>A0ABR8DCP2</accession>
<dbReference type="RefSeq" id="WP_190479385.1">
    <property type="nucleotide sequence ID" value="NZ_JACJSG010000066.1"/>
</dbReference>
<dbReference type="EMBL" id="JACJSG010000066">
    <property type="protein sequence ID" value="MBD2505005.1"/>
    <property type="molecule type" value="Genomic_DNA"/>
</dbReference>
<keyword evidence="2" id="KW-1185">Reference proteome</keyword>
<comment type="caution">
    <text evidence="1">The sequence shown here is derived from an EMBL/GenBank/DDBJ whole genome shotgun (WGS) entry which is preliminary data.</text>
</comment>
<proteinExistence type="predicted"/>
<evidence type="ECO:0008006" key="3">
    <source>
        <dbReference type="Google" id="ProtNLM"/>
    </source>
</evidence>
<evidence type="ECO:0000313" key="2">
    <source>
        <dbReference type="Proteomes" id="UP000661112"/>
    </source>
</evidence>
<name>A0ABR8DCP2_9NOST</name>
<reference evidence="1 2" key="1">
    <citation type="journal article" date="2020" name="ISME J.">
        <title>Comparative genomics reveals insights into cyanobacterial evolution and habitat adaptation.</title>
        <authorList>
            <person name="Chen M.Y."/>
            <person name="Teng W.K."/>
            <person name="Zhao L."/>
            <person name="Hu C.X."/>
            <person name="Zhou Y.K."/>
            <person name="Han B.P."/>
            <person name="Song L.R."/>
            <person name="Shu W.S."/>
        </authorList>
    </citation>
    <scope>NUCLEOTIDE SEQUENCE [LARGE SCALE GENOMIC DNA]</scope>
    <source>
        <strain evidence="1 2">FACHB-119</strain>
    </source>
</reference>
<protein>
    <recommendedName>
        <fullName evidence="3">CobQ/CobB/MinD/ParA nucleotide binding domain-containing protein</fullName>
    </recommendedName>
</protein>
<dbReference type="Proteomes" id="UP000661112">
    <property type="component" value="Unassembled WGS sequence"/>
</dbReference>
<sequence>MTCTTENNQNGKGASGDIQAIELTKVEEVEVEIEKVPQQNLDLQKTAENTDTKPVDVAPVPDKEIEEVDNKAQVITKSLPIRFVVVHGGKGGTGKSMWTRGVLQTCIDAKRKIVAVDADNTNPDLLRYYGESGEHFQIQKLNVFKDGSMDRFFDQIRKMIEPQLDTYNQPSPSPSLFLLELPPQSSQVFKKFIEQGFLETAANDYNIRVTIVVVISRVSDSVKQLIDLYSYCGDKVDYIVVKNLFYGEEEEFSRYNNSPIIEQIKQKLLASGTPISEVTMPDLLEYVYDYLDEKSLPFSEGIKQTELPGVKMRVRTWLKTFKQQIEPVKHLLGLESMNVEN</sequence>
<dbReference type="Gene3D" id="3.40.50.300">
    <property type="entry name" value="P-loop containing nucleotide triphosphate hydrolases"/>
    <property type="match status" value="1"/>
</dbReference>
<gene>
    <name evidence="1" type="ORF">H6G83_31130</name>
</gene>
<dbReference type="InterPro" id="IPR027417">
    <property type="entry name" value="P-loop_NTPase"/>
</dbReference>
<organism evidence="1 2">
    <name type="scientific">Anabaena azotica FACHB-119</name>
    <dbReference type="NCBI Taxonomy" id="947527"/>
    <lineage>
        <taxon>Bacteria</taxon>
        <taxon>Bacillati</taxon>
        <taxon>Cyanobacteriota</taxon>
        <taxon>Cyanophyceae</taxon>
        <taxon>Nostocales</taxon>
        <taxon>Nostocaceae</taxon>
        <taxon>Anabaena</taxon>
        <taxon>Anabaena azotica</taxon>
    </lineage>
</organism>
<evidence type="ECO:0000313" key="1">
    <source>
        <dbReference type="EMBL" id="MBD2505005.1"/>
    </source>
</evidence>
<dbReference type="SUPFAM" id="SSF52540">
    <property type="entry name" value="P-loop containing nucleoside triphosphate hydrolases"/>
    <property type="match status" value="1"/>
</dbReference>